<evidence type="ECO:0000313" key="2">
    <source>
        <dbReference type="Proteomes" id="UP000830167"/>
    </source>
</evidence>
<dbReference type="InterPro" id="IPR009910">
    <property type="entry name" value="DUF1450"/>
</dbReference>
<dbReference type="EMBL" id="CP089291">
    <property type="protein sequence ID" value="UOF90679.1"/>
    <property type="molecule type" value="Genomic_DNA"/>
</dbReference>
<evidence type="ECO:0000313" key="1">
    <source>
        <dbReference type="EMBL" id="UOF90679.1"/>
    </source>
</evidence>
<gene>
    <name evidence="1" type="ORF">LSG31_22975</name>
</gene>
<protein>
    <submittedName>
        <fullName evidence="1">DUF1450 domain-containing protein</fullName>
    </submittedName>
</protein>
<sequence>MVIEICETNESMDLIQKLRTMFPDADIVPYACLNRCAGCFLCLFAIVDDVVIEAYSPEQLLQKVQDILHTNDETIK</sequence>
<accession>A0ABY4CL06</accession>
<proteinExistence type="predicted"/>
<name>A0ABY4CL06_9BACL</name>
<dbReference type="RefSeq" id="WP_347437378.1">
    <property type="nucleotide sequence ID" value="NZ_CP089291.1"/>
</dbReference>
<dbReference type="Proteomes" id="UP000830167">
    <property type="component" value="Chromosome"/>
</dbReference>
<dbReference type="Pfam" id="PF07293">
    <property type="entry name" value="DUF1450"/>
    <property type="match status" value="1"/>
</dbReference>
<organism evidence="1 2">
    <name type="scientific">Fodinisporobacter ferrooxydans</name>
    <dbReference type="NCBI Taxonomy" id="2901836"/>
    <lineage>
        <taxon>Bacteria</taxon>
        <taxon>Bacillati</taxon>
        <taxon>Bacillota</taxon>
        <taxon>Bacilli</taxon>
        <taxon>Bacillales</taxon>
        <taxon>Alicyclobacillaceae</taxon>
        <taxon>Fodinisporobacter</taxon>
    </lineage>
</organism>
<keyword evidence="2" id="KW-1185">Reference proteome</keyword>
<reference evidence="1" key="1">
    <citation type="submission" date="2021-12" db="EMBL/GenBank/DDBJ databases">
        <title>Alicyclobacillaceae gen. nov., sp. nov., isolated from chalcocite enrichment system.</title>
        <authorList>
            <person name="Jiang Z."/>
        </authorList>
    </citation>
    <scope>NUCLEOTIDE SEQUENCE</scope>
    <source>
        <strain evidence="1">MYW30-H2</strain>
    </source>
</reference>